<dbReference type="InterPro" id="IPR047167">
    <property type="entry name" value="NFE2-like"/>
</dbReference>
<feature type="region of interest" description="Disordered" evidence="7">
    <location>
        <begin position="100"/>
        <end position="146"/>
    </location>
</feature>
<proteinExistence type="evidence at transcript level"/>
<feature type="region of interest" description="Disordered" evidence="7">
    <location>
        <begin position="283"/>
        <end position="325"/>
    </location>
</feature>
<dbReference type="CDD" id="cd14698">
    <property type="entry name" value="bZIP_CNC"/>
    <property type="match status" value="1"/>
</dbReference>
<feature type="compositionally biased region" description="Low complexity" evidence="7">
    <location>
        <begin position="1221"/>
        <end position="1236"/>
    </location>
</feature>
<reference evidence="9" key="1">
    <citation type="journal article" date="2014" name="Insect Biochem. Mol. Biol.">
        <title>An insight into the sialome of the frog biting fly, Corethrella appendiculata.</title>
        <authorList>
            <person name="Ribeiro J.M.C."/>
            <person name="Chagas A.C."/>
            <person name="Pham V.M."/>
            <person name="Lounibos L.P."/>
            <person name="Calvo E."/>
        </authorList>
    </citation>
    <scope>NUCLEOTIDE SEQUENCE</scope>
    <source>
        <tissue evidence="9">Salivary glands</tissue>
    </source>
</reference>
<dbReference type="PROSITE" id="PS50217">
    <property type="entry name" value="BZIP"/>
    <property type="match status" value="1"/>
</dbReference>
<keyword evidence="4" id="KW-0804">Transcription</keyword>
<keyword evidence="3" id="KW-0010">Activator</keyword>
<dbReference type="InterPro" id="IPR004826">
    <property type="entry name" value="bZIP_Maf"/>
</dbReference>
<feature type="coiled-coil region" evidence="6">
    <location>
        <begin position="1085"/>
        <end position="1119"/>
    </location>
</feature>
<dbReference type="PROSITE" id="PS00036">
    <property type="entry name" value="BZIP_BASIC"/>
    <property type="match status" value="1"/>
</dbReference>
<feature type="region of interest" description="Disordered" evidence="7">
    <location>
        <begin position="368"/>
        <end position="389"/>
    </location>
</feature>
<dbReference type="SMART" id="SM00338">
    <property type="entry name" value="BRLZ"/>
    <property type="match status" value="1"/>
</dbReference>
<feature type="compositionally biased region" description="Low complexity" evidence="7">
    <location>
        <begin position="752"/>
        <end position="766"/>
    </location>
</feature>
<keyword evidence="2" id="KW-0238">DNA-binding</keyword>
<feature type="compositionally biased region" description="Acidic residues" evidence="7">
    <location>
        <begin position="308"/>
        <end position="319"/>
    </location>
</feature>
<evidence type="ECO:0000256" key="2">
    <source>
        <dbReference type="ARBA" id="ARBA00023125"/>
    </source>
</evidence>
<feature type="compositionally biased region" description="Low complexity" evidence="7">
    <location>
        <begin position="1181"/>
        <end position="1198"/>
    </location>
</feature>
<keyword evidence="5" id="KW-0539">Nucleus</keyword>
<feature type="region of interest" description="Disordered" evidence="7">
    <location>
        <begin position="985"/>
        <end position="1021"/>
    </location>
</feature>
<evidence type="ECO:0000259" key="8">
    <source>
        <dbReference type="PROSITE" id="PS50217"/>
    </source>
</evidence>
<protein>
    <submittedName>
        <fullName evidence="9">Putative bzip transcription factor nrf1</fullName>
    </submittedName>
</protein>
<feature type="compositionally biased region" description="Low complexity" evidence="7">
    <location>
        <begin position="105"/>
        <end position="146"/>
    </location>
</feature>
<feature type="region of interest" description="Disordered" evidence="7">
    <location>
        <begin position="468"/>
        <end position="517"/>
    </location>
</feature>
<evidence type="ECO:0000256" key="7">
    <source>
        <dbReference type="SAM" id="MobiDB-lite"/>
    </source>
</evidence>
<evidence type="ECO:0000313" key="9">
    <source>
        <dbReference type="EMBL" id="JAB59676.1"/>
    </source>
</evidence>
<feature type="region of interest" description="Disordered" evidence="7">
    <location>
        <begin position="752"/>
        <end position="828"/>
    </location>
</feature>
<keyword evidence="6" id="KW-0175">Coiled coil</keyword>
<keyword evidence="1" id="KW-0805">Transcription regulation</keyword>
<dbReference type="EMBL" id="GANO01000195">
    <property type="protein sequence ID" value="JAB59676.1"/>
    <property type="molecule type" value="mRNA"/>
</dbReference>
<organism evidence="9">
    <name type="scientific">Corethrella appendiculata</name>
    <dbReference type="NCBI Taxonomy" id="1370023"/>
    <lineage>
        <taxon>Eukaryota</taxon>
        <taxon>Metazoa</taxon>
        <taxon>Ecdysozoa</taxon>
        <taxon>Arthropoda</taxon>
        <taxon>Hexapoda</taxon>
        <taxon>Insecta</taxon>
        <taxon>Pterygota</taxon>
        <taxon>Neoptera</taxon>
        <taxon>Endopterygota</taxon>
        <taxon>Diptera</taxon>
        <taxon>Nematocera</taxon>
        <taxon>Culicoidea</taxon>
        <taxon>Chaoboridae</taxon>
        <taxon>Corethrella</taxon>
    </lineage>
</organism>
<dbReference type="Gene3D" id="1.10.880.10">
    <property type="entry name" value="Transcription factor, Skn-1-like, DNA-binding domain"/>
    <property type="match status" value="1"/>
</dbReference>
<evidence type="ECO:0000256" key="5">
    <source>
        <dbReference type="ARBA" id="ARBA00023242"/>
    </source>
</evidence>
<dbReference type="InterPro" id="IPR004827">
    <property type="entry name" value="bZIP"/>
</dbReference>
<dbReference type="PANTHER" id="PTHR24411:SF55">
    <property type="entry name" value="SEGMENTATION PROTEIN CAP'N'COLLAR"/>
    <property type="match status" value="1"/>
</dbReference>
<evidence type="ECO:0000256" key="4">
    <source>
        <dbReference type="ARBA" id="ARBA00023163"/>
    </source>
</evidence>
<dbReference type="GO" id="GO:0005634">
    <property type="term" value="C:nucleus"/>
    <property type="evidence" value="ECO:0007669"/>
    <property type="project" value="TreeGrafter"/>
</dbReference>
<dbReference type="FunFam" id="1.10.880.10:FF:000004">
    <property type="entry name" value="Nuclear factor, erythroid 2"/>
    <property type="match status" value="1"/>
</dbReference>
<feature type="compositionally biased region" description="Polar residues" evidence="7">
    <location>
        <begin position="371"/>
        <end position="385"/>
    </location>
</feature>
<evidence type="ECO:0000256" key="6">
    <source>
        <dbReference type="SAM" id="Coils"/>
    </source>
</evidence>
<feature type="compositionally biased region" description="Basic and acidic residues" evidence="7">
    <location>
        <begin position="1003"/>
        <end position="1021"/>
    </location>
</feature>
<sequence length="1243" mass="138817">MISYKKYYAEQLLQLALALSLLRVDPENYFELGWESRLAGTGVGGWQLEMRAAPLNEYPYANRKALMPLIEDLAHFDTHSNTNDLQAYLLNVHSGDTLPANNNVSSSTATATPTSTSSSSLQLPPQPPETTTTSGSSRSESNSTSSITIDFSRYQHLSNNFQRDTPDSAYYENYEPEDLFLNSDIFTDTESILEQNLADLSDYGEIPLTSNYPLQMLPLKNEPDIPAQAQAIHLPPIEIKRERASTSFTSDLGSLNSPNDTESNPYGFSFSNETAEIKSEIKIEETNSTTALENSSSELVEPKIEPTSDVENDDDDESDDQKPENNIVTAELTQEEMDLIEVLWKQDVDLGFTLNQVATGPQIIKQDEKSQVNADGTAKLNSTDSESPDDIEKLKALLELKNDKNTGQEEDKNNEEEDAWAGIPYTIDTETGEYVFINTTDADDALPSPLADLFLEEALVLPELIDEETVEPSDEEKKNLEVERIEEELKNSSPLDNLESDCYSSGASGGSNSRTCSLSEASDDLDLLCDMMIQTPTTHFQHPRQPPQNYGHTMRQGGYHHHHHLHHHQSRVPLTRAVSMEQRWQDIANLFSFQPGMGMGVGEMPTPHPHYPTHYPYQATTIPQHSQFGHHPHPHVLHNASLADITQPQPHYGQNLGSALSSSMHLTNSTSETDAGATGYKVEQDMMYYSNTSSELNHTADGFLNSILDEDLNLMDMACNEGMYTMRMLDHNTTSNNSSVLGGANNLGLLNTNPMHLHGTSSSSSSGIGGAHSSGSTTVGGHASASGDRLDASSDSAVSSMGSERVPSLSDGEWGDAGSDSAQDYHNNKYGGPYDYSYNSTTSRLVDSQRAPIVAQKKQHMFAKRYFQEQNTTIPALPASTQVPSQIPPTNNSATNIPTTVNPTLDDNNLPTTIKYEYEPYMNTNHLHSHLHSEGAVGPLVLPKPEDQQPQPMTQHHPLADMKYSYSIDFARQSSRTSHHDIINHNHTYTLPHGSGPANPRPQLRDKKIRKPEEEHLTRDEKRARALHIPIAVSDIINLPMDEFNERLSKYDLTETQLSLIRDIRRRGKNKVAAQNCRKRKLDQIVSLADEVKDMKLRKERLYREHDHMINERKRMSEKFKALYRHVFQNLRDPDGNPYSSSQYSLQQSADGSVVLVPRTMNPQSDVVANGPQLSHHHLHQSTQLNSTLASTSASASHSSHHHGHHHQQQQQQQSHHHQHQQQQQQSHHSQHPNQHLNHRPKE</sequence>
<dbReference type="Pfam" id="PF03131">
    <property type="entry name" value="bZIP_Maf"/>
    <property type="match status" value="1"/>
</dbReference>
<feature type="compositionally biased region" description="Basic residues" evidence="7">
    <location>
        <begin position="1199"/>
        <end position="1208"/>
    </location>
</feature>
<feature type="compositionally biased region" description="Basic and acidic residues" evidence="7">
    <location>
        <begin position="475"/>
        <end position="490"/>
    </location>
</feature>
<dbReference type="InterPro" id="IPR008917">
    <property type="entry name" value="TF_DNA-bd_sf"/>
</dbReference>
<dbReference type="GO" id="GO:0000978">
    <property type="term" value="F:RNA polymerase II cis-regulatory region sequence-specific DNA binding"/>
    <property type="evidence" value="ECO:0007669"/>
    <property type="project" value="InterPro"/>
</dbReference>
<name>U5EX80_9DIPT</name>
<feature type="coiled-coil region" evidence="6">
    <location>
        <begin position="391"/>
        <end position="418"/>
    </location>
</feature>
<dbReference type="GO" id="GO:0000981">
    <property type="term" value="F:DNA-binding transcription factor activity, RNA polymerase II-specific"/>
    <property type="evidence" value="ECO:0007669"/>
    <property type="project" value="TreeGrafter"/>
</dbReference>
<dbReference type="AlphaFoldDB" id="U5EX80"/>
<feature type="domain" description="BZIP" evidence="8">
    <location>
        <begin position="1060"/>
        <end position="1123"/>
    </location>
</feature>
<evidence type="ECO:0000256" key="3">
    <source>
        <dbReference type="ARBA" id="ARBA00023159"/>
    </source>
</evidence>
<feature type="region of interest" description="Disordered" evidence="7">
    <location>
        <begin position="248"/>
        <end position="269"/>
    </location>
</feature>
<feature type="region of interest" description="Disordered" evidence="7">
    <location>
        <begin position="1163"/>
        <end position="1243"/>
    </location>
</feature>
<feature type="compositionally biased region" description="Polar residues" evidence="7">
    <location>
        <begin position="286"/>
        <end position="298"/>
    </location>
</feature>
<dbReference type="PANTHER" id="PTHR24411">
    <property type="entry name" value="NUCLEAR FACTOR ERYTHROID 2-RELATED FACTOR"/>
    <property type="match status" value="1"/>
</dbReference>
<dbReference type="SUPFAM" id="SSF47454">
    <property type="entry name" value="A DNA-binding domain in eukaryotic transcription factors"/>
    <property type="match status" value="1"/>
</dbReference>
<feature type="compositionally biased region" description="Polar residues" evidence="7">
    <location>
        <begin position="502"/>
        <end position="516"/>
    </location>
</feature>
<evidence type="ECO:0000256" key="1">
    <source>
        <dbReference type="ARBA" id="ARBA00023015"/>
    </source>
</evidence>
<feature type="region of interest" description="Disordered" evidence="7">
    <location>
        <begin position="538"/>
        <end position="565"/>
    </location>
</feature>
<accession>U5EX80</accession>